<evidence type="ECO:0000313" key="3">
    <source>
        <dbReference type="EMBL" id="TQL76479.1"/>
    </source>
</evidence>
<evidence type="ECO:0000313" key="4">
    <source>
        <dbReference type="Proteomes" id="UP000317043"/>
    </source>
</evidence>
<feature type="transmembrane region" description="Helical" evidence="1">
    <location>
        <begin position="208"/>
        <end position="227"/>
    </location>
</feature>
<evidence type="ECO:0000256" key="1">
    <source>
        <dbReference type="SAM" id="Phobius"/>
    </source>
</evidence>
<dbReference type="GO" id="GO:0004175">
    <property type="term" value="F:endopeptidase activity"/>
    <property type="evidence" value="ECO:0007669"/>
    <property type="project" value="UniProtKB-ARBA"/>
</dbReference>
<feature type="transmembrane region" description="Helical" evidence="1">
    <location>
        <begin position="114"/>
        <end position="133"/>
    </location>
</feature>
<dbReference type="InterPro" id="IPR042150">
    <property type="entry name" value="MmRce1-like"/>
</dbReference>
<dbReference type="EMBL" id="VFOW01000001">
    <property type="protein sequence ID" value="TQL76479.1"/>
    <property type="molecule type" value="Genomic_DNA"/>
</dbReference>
<dbReference type="RefSeq" id="WP_170183236.1">
    <property type="nucleotide sequence ID" value="NZ_JBHTGS010000001.1"/>
</dbReference>
<comment type="caution">
    <text evidence="3">The sequence shown here is derived from an EMBL/GenBank/DDBJ whole genome shotgun (WGS) entry which is preliminary data.</text>
</comment>
<dbReference type="AlphaFoldDB" id="A0A543AV74"/>
<feature type="transmembrane region" description="Helical" evidence="1">
    <location>
        <begin position="239"/>
        <end position="258"/>
    </location>
</feature>
<dbReference type="InterPro" id="IPR003675">
    <property type="entry name" value="Rce1/LyrA-like_dom"/>
</dbReference>
<evidence type="ECO:0000259" key="2">
    <source>
        <dbReference type="Pfam" id="PF02517"/>
    </source>
</evidence>
<feature type="transmembrane region" description="Helical" evidence="1">
    <location>
        <begin position="34"/>
        <end position="51"/>
    </location>
</feature>
<gene>
    <name evidence="3" type="ORF">FB566_2011</name>
</gene>
<dbReference type="Proteomes" id="UP000317043">
    <property type="component" value="Unassembled WGS sequence"/>
</dbReference>
<keyword evidence="4" id="KW-1185">Reference proteome</keyword>
<dbReference type="PANTHER" id="PTHR35797">
    <property type="entry name" value="PROTEASE-RELATED"/>
    <property type="match status" value="1"/>
</dbReference>
<feature type="transmembrane region" description="Helical" evidence="1">
    <location>
        <begin position="71"/>
        <end position="94"/>
    </location>
</feature>
<reference evidence="3 4" key="1">
    <citation type="submission" date="2019-06" db="EMBL/GenBank/DDBJ databases">
        <title>Sequencing the genomes of 1000 actinobacteria strains.</title>
        <authorList>
            <person name="Klenk H.-P."/>
        </authorList>
    </citation>
    <scope>NUCLEOTIDE SEQUENCE [LARGE SCALE GENOMIC DNA]</scope>
    <source>
        <strain evidence="3 4">DSM 45928</strain>
    </source>
</reference>
<organism evidence="3 4">
    <name type="scientific">Stackebrandtia endophytica</name>
    <dbReference type="NCBI Taxonomy" id="1496996"/>
    <lineage>
        <taxon>Bacteria</taxon>
        <taxon>Bacillati</taxon>
        <taxon>Actinomycetota</taxon>
        <taxon>Actinomycetes</taxon>
        <taxon>Glycomycetales</taxon>
        <taxon>Glycomycetaceae</taxon>
        <taxon>Stackebrandtia</taxon>
    </lineage>
</organism>
<name>A0A543AV74_9ACTN</name>
<dbReference type="GO" id="GO:0006508">
    <property type="term" value="P:proteolysis"/>
    <property type="evidence" value="ECO:0007669"/>
    <property type="project" value="UniProtKB-KW"/>
</dbReference>
<sequence>MVTFLLISFGLTWGTMFVVGFVFGESLVNPLVQLPMAFSPAVAALIVRTWVTREGFGDARLRLRLGQAKRYYLMAWIGPVVILAASVGIAAAFGLLRLDLPAVPELVFGADVPLWSVSLMALAAPIIAMPIFWGEEFGWRGYLQQRTGRGPVVAALITGIVWAAWHFPLVFTDYTGDVDHALTLVTWTPLLMAQAIILAWLLLRSGSIWVPCLAHAGNNMIIGTFSYPLLVQQSGIDRWVVNLLEAAPMIAVCVWLLATGRLHQNSIIDTELGRARAA</sequence>
<protein>
    <submittedName>
        <fullName evidence="3">CAAX prenyl protease-like protein</fullName>
    </submittedName>
</protein>
<feature type="domain" description="CAAX prenyl protease 2/Lysostaphin resistance protein A-like" evidence="2">
    <location>
        <begin position="118"/>
        <end position="221"/>
    </location>
</feature>
<feature type="transmembrane region" description="Helical" evidence="1">
    <location>
        <begin position="153"/>
        <end position="172"/>
    </location>
</feature>
<accession>A0A543AV74</accession>
<keyword evidence="1" id="KW-0812">Transmembrane</keyword>
<dbReference type="PANTHER" id="PTHR35797:SF1">
    <property type="entry name" value="PROTEASE"/>
    <property type="match status" value="1"/>
</dbReference>
<keyword evidence="1" id="KW-1133">Transmembrane helix</keyword>
<dbReference type="InParanoid" id="A0A543AV74"/>
<keyword evidence="1" id="KW-0472">Membrane</keyword>
<keyword evidence="3" id="KW-0645">Protease</keyword>
<dbReference type="GO" id="GO:0080120">
    <property type="term" value="P:CAAX-box protein maturation"/>
    <property type="evidence" value="ECO:0007669"/>
    <property type="project" value="UniProtKB-ARBA"/>
</dbReference>
<keyword evidence="3" id="KW-0378">Hydrolase</keyword>
<dbReference type="Pfam" id="PF02517">
    <property type="entry name" value="Rce1-like"/>
    <property type="match status" value="1"/>
</dbReference>
<proteinExistence type="predicted"/>
<feature type="transmembrane region" description="Helical" evidence="1">
    <location>
        <begin position="184"/>
        <end position="203"/>
    </location>
</feature>